<comment type="caution">
    <text evidence="1">The sequence shown here is derived from an EMBL/GenBank/DDBJ whole genome shotgun (WGS) entry which is preliminary data.</text>
</comment>
<organism evidence="1 2">
    <name type="scientific">Jeotgalibacillus haloalkalitolerans</name>
    <dbReference type="NCBI Taxonomy" id="3104292"/>
    <lineage>
        <taxon>Bacteria</taxon>
        <taxon>Bacillati</taxon>
        <taxon>Bacillota</taxon>
        <taxon>Bacilli</taxon>
        <taxon>Bacillales</taxon>
        <taxon>Caryophanaceae</taxon>
        <taxon>Jeotgalibacillus</taxon>
    </lineage>
</organism>
<dbReference type="Proteomes" id="UP001292084">
    <property type="component" value="Unassembled WGS sequence"/>
</dbReference>
<proteinExistence type="predicted"/>
<evidence type="ECO:0000313" key="2">
    <source>
        <dbReference type="Proteomes" id="UP001292084"/>
    </source>
</evidence>
<dbReference type="InterPro" id="IPR023118">
    <property type="entry name" value="YqaI_dom_sf"/>
</dbReference>
<dbReference type="InterPro" id="IPR018474">
    <property type="entry name" value="Uncharacterised_Yqai"/>
</dbReference>
<protein>
    <recommendedName>
        <fullName evidence="3">YqaI-like protein</fullName>
    </recommendedName>
</protein>
<sequence length="69" mass="8122">MRDHPMIEEIERHGYPVEYLDSEESQGFDFYGTELFPGDDIAEIGNETIHIDNLERFLEDHKGFSFKTL</sequence>
<dbReference type="RefSeq" id="WP_322420637.1">
    <property type="nucleotide sequence ID" value="NZ_JAXQNN010000002.1"/>
</dbReference>
<evidence type="ECO:0008006" key="3">
    <source>
        <dbReference type="Google" id="ProtNLM"/>
    </source>
</evidence>
<dbReference type="Gene3D" id="3.30.40.30">
    <property type="entry name" value="YqaI domain"/>
    <property type="match status" value="1"/>
</dbReference>
<gene>
    <name evidence="1" type="ORF">UFB30_05250</name>
</gene>
<evidence type="ECO:0000313" key="1">
    <source>
        <dbReference type="EMBL" id="MDZ5711620.1"/>
    </source>
</evidence>
<name>A0ABU5KK36_9BACL</name>
<reference evidence="1 2" key="1">
    <citation type="submission" date="2023-12" db="EMBL/GenBank/DDBJ databases">
        <title>Jeotgalibacillus haloalkaliphilus sp. nov., a novel salt-tolerant bacteria, isolated from the estuary of the Fenhe River into the Yellow River.</title>
        <authorList>
            <person name="Li Y."/>
        </authorList>
    </citation>
    <scope>NUCLEOTIDE SEQUENCE [LARGE SCALE GENOMIC DNA]</scope>
    <source>
        <strain evidence="1 2">HH7-29</strain>
    </source>
</reference>
<dbReference type="SUPFAM" id="SSF160713">
    <property type="entry name" value="YqaI-like"/>
    <property type="match status" value="1"/>
</dbReference>
<dbReference type="Pfam" id="PF09466">
    <property type="entry name" value="Yqai"/>
    <property type="match status" value="1"/>
</dbReference>
<accession>A0ABU5KK36</accession>
<dbReference type="EMBL" id="JAXQNN010000002">
    <property type="protein sequence ID" value="MDZ5711620.1"/>
    <property type="molecule type" value="Genomic_DNA"/>
</dbReference>
<keyword evidence="2" id="KW-1185">Reference proteome</keyword>